<keyword evidence="10" id="KW-0862">Zinc</keyword>
<evidence type="ECO:0000259" key="17">
    <source>
        <dbReference type="PROSITE" id="PS50089"/>
    </source>
</evidence>
<evidence type="ECO:0000256" key="9">
    <source>
        <dbReference type="ARBA" id="ARBA00022786"/>
    </source>
</evidence>
<evidence type="ECO:0000256" key="15">
    <source>
        <dbReference type="SAM" id="MobiDB-lite"/>
    </source>
</evidence>
<evidence type="ECO:0000313" key="19">
    <source>
        <dbReference type="Proteomes" id="UP001497516"/>
    </source>
</evidence>
<dbReference type="FunFam" id="3.30.40.10:FF:000231">
    <property type="entry name" value="RING-H2 finger protein ATL46"/>
    <property type="match status" value="1"/>
</dbReference>
<sequence>MSTWVVFETHHPRSLLSSSPSPTSSSSSGSSLPYDGDYSQKQSSSGGKISPAILFVIVILAVVFFISGLLHLLVRFLMKQRGSASMSDSNPQRDVSGSDAFQRQLQQLFHLHDSGLDQAFIDALPVFPYKDIMGLKEPFDCPVCLCEFSEKDKLRLLPMCSHAFHIDCIDTWLLSNSTCPLCRGSLYSAGLSFENPVFDMEAQLLRDEEVQSNAEGSGILVSVTNTGGKKPGENASIMNSKRVFSVRLGKFRSSNNEEAAAERRPAGETSSSNLDARRCFSMGSYQYVVADLELQVTLSPSNNNDNSSSSSSRRGATKNMVKGRNGQIETNPCCVDGDADGKRINSRSKGESFSVSKIWQWSRKGKLPSSCETQMSISSSAAAATVPVSVGLLPWGERRAQHLGT</sequence>
<evidence type="ECO:0000256" key="5">
    <source>
        <dbReference type="ARBA" id="ARBA00022679"/>
    </source>
</evidence>
<dbReference type="Proteomes" id="UP001497516">
    <property type="component" value="Chromosome 9"/>
</dbReference>
<protein>
    <recommendedName>
        <fullName evidence="4">RING-type E3 ubiquitin transferase</fullName>
        <ecNumber evidence="4">2.3.2.27</ecNumber>
    </recommendedName>
</protein>
<evidence type="ECO:0000256" key="16">
    <source>
        <dbReference type="SAM" id="Phobius"/>
    </source>
</evidence>
<dbReference type="Gene3D" id="3.30.40.10">
    <property type="entry name" value="Zinc/RING finger domain, C3HC4 (zinc finger)"/>
    <property type="match status" value="1"/>
</dbReference>
<feature type="domain" description="RING-type" evidence="17">
    <location>
        <begin position="141"/>
        <end position="183"/>
    </location>
</feature>
<keyword evidence="8 14" id="KW-0863">Zinc-finger</keyword>
<dbReference type="InterPro" id="IPR013083">
    <property type="entry name" value="Znf_RING/FYVE/PHD"/>
</dbReference>
<feature type="compositionally biased region" description="Low complexity" evidence="15">
    <location>
        <begin position="299"/>
        <end position="312"/>
    </location>
</feature>
<dbReference type="PANTHER" id="PTHR45768:SF54">
    <property type="entry name" value="RING-H2 FINGER PROTEIN ATL47-LIKE"/>
    <property type="match status" value="1"/>
</dbReference>
<feature type="region of interest" description="Disordered" evidence="15">
    <location>
        <begin position="13"/>
        <end position="39"/>
    </location>
</feature>
<dbReference type="GO" id="GO:0016020">
    <property type="term" value="C:membrane"/>
    <property type="evidence" value="ECO:0007669"/>
    <property type="project" value="UniProtKB-SubCell"/>
</dbReference>
<dbReference type="SMART" id="SM00184">
    <property type="entry name" value="RING"/>
    <property type="match status" value="1"/>
</dbReference>
<keyword evidence="7" id="KW-0479">Metal-binding</keyword>
<dbReference type="AlphaFoldDB" id="A0AAV2GSA4"/>
<comment type="pathway">
    <text evidence="3">Protein modification; protein ubiquitination.</text>
</comment>
<evidence type="ECO:0000256" key="7">
    <source>
        <dbReference type="ARBA" id="ARBA00022723"/>
    </source>
</evidence>
<proteinExistence type="inferred from homology"/>
<reference evidence="18 19" key="1">
    <citation type="submission" date="2024-04" db="EMBL/GenBank/DDBJ databases">
        <authorList>
            <person name="Fracassetti M."/>
        </authorList>
    </citation>
    <scope>NUCLEOTIDE SEQUENCE [LARGE SCALE GENOMIC DNA]</scope>
</reference>
<dbReference type="SUPFAM" id="SSF57850">
    <property type="entry name" value="RING/U-box"/>
    <property type="match status" value="1"/>
</dbReference>
<accession>A0AAV2GSA4</accession>
<evidence type="ECO:0000256" key="4">
    <source>
        <dbReference type="ARBA" id="ARBA00012483"/>
    </source>
</evidence>
<keyword evidence="12 16" id="KW-0472">Membrane</keyword>
<evidence type="ECO:0000256" key="2">
    <source>
        <dbReference type="ARBA" id="ARBA00004167"/>
    </source>
</evidence>
<comment type="similarity">
    <text evidence="13">Belongs to the RING-type zinc finger family. ATL subfamily.</text>
</comment>
<feature type="transmembrane region" description="Helical" evidence="16">
    <location>
        <begin position="52"/>
        <end position="74"/>
    </location>
</feature>
<dbReference type="InterPro" id="IPR001841">
    <property type="entry name" value="Znf_RING"/>
</dbReference>
<name>A0AAV2GSA4_9ROSI</name>
<dbReference type="GO" id="GO:0061630">
    <property type="term" value="F:ubiquitin protein ligase activity"/>
    <property type="evidence" value="ECO:0007669"/>
    <property type="project" value="UniProtKB-EC"/>
</dbReference>
<keyword evidence="6 16" id="KW-0812">Transmembrane</keyword>
<dbReference type="GO" id="GO:0031625">
    <property type="term" value="F:ubiquitin protein ligase binding"/>
    <property type="evidence" value="ECO:0007669"/>
    <property type="project" value="TreeGrafter"/>
</dbReference>
<comment type="subcellular location">
    <subcellularLocation>
        <location evidence="2">Membrane</location>
        <topology evidence="2">Single-pass membrane protein</topology>
    </subcellularLocation>
</comment>
<comment type="catalytic activity">
    <reaction evidence="1">
        <text>S-ubiquitinyl-[E2 ubiquitin-conjugating enzyme]-L-cysteine + [acceptor protein]-L-lysine = [E2 ubiquitin-conjugating enzyme]-L-cysteine + N(6)-ubiquitinyl-[acceptor protein]-L-lysine.</text>
        <dbReference type="EC" id="2.3.2.27"/>
    </reaction>
</comment>
<dbReference type="PANTHER" id="PTHR45768">
    <property type="entry name" value="E3 UBIQUITIN-PROTEIN LIGASE RNF13-LIKE"/>
    <property type="match status" value="1"/>
</dbReference>
<keyword evidence="5" id="KW-0808">Transferase</keyword>
<keyword evidence="11 16" id="KW-1133">Transmembrane helix</keyword>
<dbReference type="PROSITE" id="PS50089">
    <property type="entry name" value="ZF_RING_2"/>
    <property type="match status" value="1"/>
</dbReference>
<evidence type="ECO:0000256" key="6">
    <source>
        <dbReference type="ARBA" id="ARBA00022692"/>
    </source>
</evidence>
<organism evidence="18 19">
    <name type="scientific">Linum trigynum</name>
    <dbReference type="NCBI Taxonomy" id="586398"/>
    <lineage>
        <taxon>Eukaryota</taxon>
        <taxon>Viridiplantae</taxon>
        <taxon>Streptophyta</taxon>
        <taxon>Embryophyta</taxon>
        <taxon>Tracheophyta</taxon>
        <taxon>Spermatophyta</taxon>
        <taxon>Magnoliopsida</taxon>
        <taxon>eudicotyledons</taxon>
        <taxon>Gunneridae</taxon>
        <taxon>Pentapetalae</taxon>
        <taxon>rosids</taxon>
        <taxon>fabids</taxon>
        <taxon>Malpighiales</taxon>
        <taxon>Linaceae</taxon>
        <taxon>Linum</taxon>
    </lineage>
</organism>
<keyword evidence="19" id="KW-1185">Reference proteome</keyword>
<dbReference type="EC" id="2.3.2.27" evidence="4"/>
<feature type="compositionally biased region" description="Low complexity" evidence="15">
    <location>
        <begin position="14"/>
        <end position="39"/>
    </location>
</feature>
<evidence type="ECO:0000256" key="12">
    <source>
        <dbReference type="ARBA" id="ARBA00023136"/>
    </source>
</evidence>
<evidence type="ECO:0000256" key="1">
    <source>
        <dbReference type="ARBA" id="ARBA00000900"/>
    </source>
</evidence>
<evidence type="ECO:0000256" key="10">
    <source>
        <dbReference type="ARBA" id="ARBA00022833"/>
    </source>
</evidence>
<dbReference type="Pfam" id="PF13639">
    <property type="entry name" value="zf-RING_2"/>
    <property type="match status" value="1"/>
</dbReference>
<keyword evidence="9" id="KW-0833">Ubl conjugation pathway</keyword>
<evidence type="ECO:0000256" key="11">
    <source>
        <dbReference type="ARBA" id="ARBA00022989"/>
    </source>
</evidence>
<gene>
    <name evidence="18" type="ORF">LTRI10_LOCUS52858</name>
</gene>
<feature type="region of interest" description="Disordered" evidence="15">
    <location>
        <begin position="298"/>
        <end position="334"/>
    </location>
</feature>
<evidence type="ECO:0000313" key="18">
    <source>
        <dbReference type="EMBL" id="CAL1413640.1"/>
    </source>
</evidence>
<evidence type="ECO:0000256" key="14">
    <source>
        <dbReference type="PROSITE-ProRule" id="PRU00175"/>
    </source>
</evidence>
<evidence type="ECO:0000256" key="8">
    <source>
        <dbReference type="ARBA" id="ARBA00022771"/>
    </source>
</evidence>
<dbReference type="EMBL" id="OZ034822">
    <property type="protein sequence ID" value="CAL1413640.1"/>
    <property type="molecule type" value="Genomic_DNA"/>
</dbReference>
<dbReference type="CDD" id="cd16461">
    <property type="entry name" value="RING-H2_EL5-like"/>
    <property type="match status" value="1"/>
</dbReference>
<evidence type="ECO:0000256" key="13">
    <source>
        <dbReference type="ARBA" id="ARBA00024209"/>
    </source>
</evidence>
<evidence type="ECO:0000256" key="3">
    <source>
        <dbReference type="ARBA" id="ARBA00004906"/>
    </source>
</evidence>
<dbReference type="GO" id="GO:0008270">
    <property type="term" value="F:zinc ion binding"/>
    <property type="evidence" value="ECO:0007669"/>
    <property type="project" value="UniProtKB-KW"/>
</dbReference>